<name>U9UPM0_RHIID</name>
<proteinExistence type="predicted"/>
<dbReference type="Pfam" id="PF08238">
    <property type="entry name" value="Sel1"/>
    <property type="match status" value="1"/>
</dbReference>
<dbReference type="SMART" id="SM00671">
    <property type="entry name" value="SEL1"/>
    <property type="match status" value="1"/>
</dbReference>
<keyword evidence="3" id="KW-1185">Reference proteome</keyword>
<dbReference type="VEuPathDB" id="FungiDB:RhiirFUN_002913"/>
<evidence type="ECO:0000313" key="2">
    <source>
        <dbReference type="EMBL" id="POG78699.1"/>
    </source>
</evidence>
<dbReference type="Gene3D" id="1.25.40.10">
    <property type="entry name" value="Tetratricopeptide repeat domain"/>
    <property type="match status" value="1"/>
</dbReference>
<organism evidence="1">
    <name type="scientific">Rhizophagus irregularis (strain DAOM 181602 / DAOM 197198 / MUCL 43194)</name>
    <name type="common">Arbuscular mycorrhizal fungus</name>
    <name type="synonym">Glomus intraradices</name>
    <dbReference type="NCBI Taxonomy" id="747089"/>
    <lineage>
        <taxon>Eukaryota</taxon>
        <taxon>Fungi</taxon>
        <taxon>Fungi incertae sedis</taxon>
        <taxon>Mucoromycota</taxon>
        <taxon>Glomeromycotina</taxon>
        <taxon>Glomeromycetes</taxon>
        <taxon>Glomerales</taxon>
        <taxon>Glomeraceae</taxon>
        <taxon>Rhizophagus</taxon>
    </lineage>
</organism>
<gene>
    <name evidence="2" type="ORF">GLOIN_2v1534184</name>
    <name evidence="1" type="ORF">GLOINDRAFT_342695</name>
</gene>
<evidence type="ECO:0000313" key="3">
    <source>
        <dbReference type="Proteomes" id="UP000018888"/>
    </source>
</evidence>
<reference evidence="1" key="2">
    <citation type="submission" date="2013-07" db="EMBL/GenBank/DDBJ databases">
        <title>The genome of an arbuscular mycorrhizal fungus provides insights into the evolution of the oldest plant symbiosis.</title>
        <authorList>
            <consortium name="DOE Joint Genome Institute"/>
            <person name="Tisserant E."/>
            <person name="Malbreil M."/>
            <person name="Kuo A."/>
            <person name="Kohler A."/>
            <person name="Symeonidi A."/>
            <person name="Balestrini R."/>
            <person name="Charron P."/>
            <person name="Duensing N."/>
            <person name="Frei-dit-Frey N."/>
            <person name="Gianinazzi-Pearson V."/>
            <person name="Gilbert B."/>
            <person name="Handa Y."/>
            <person name="Hijri M."/>
            <person name="Kaul R."/>
            <person name="Kawaguchi M."/>
            <person name="Krajinski F."/>
            <person name="Lammers P."/>
            <person name="Lapierre D."/>
            <person name="Masclaux F.G."/>
            <person name="Murat C."/>
            <person name="Morin E."/>
            <person name="Ndikumana S."/>
            <person name="Pagni M."/>
            <person name="Petitpierre D."/>
            <person name="Requena N."/>
            <person name="Rosikiewicz P."/>
            <person name="Riley R."/>
            <person name="Saito K."/>
            <person name="San Clemente H."/>
            <person name="Shapiro H."/>
            <person name="van Tuinen D."/>
            <person name="Becard G."/>
            <person name="Bonfante P."/>
            <person name="Paszkowski U."/>
            <person name="Shachar-Hill Y."/>
            <person name="Young J.P."/>
            <person name="Sanders I.R."/>
            <person name="Henrissat B."/>
            <person name="Rensing S.A."/>
            <person name="Grigoriev I.V."/>
            <person name="Corradi N."/>
            <person name="Roux C."/>
            <person name="Martin F."/>
        </authorList>
    </citation>
    <scope>NUCLEOTIDE SEQUENCE</scope>
    <source>
        <strain evidence="1">DAOM 197198</strain>
    </source>
</reference>
<evidence type="ECO:0000313" key="1">
    <source>
        <dbReference type="EMBL" id="ESA22374.1"/>
    </source>
</evidence>
<reference evidence="2 3" key="1">
    <citation type="journal article" date="2013" name="Proc. Natl. Acad. Sci. U.S.A.">
        <title>Genome of an arbuscular mycorrhizal fungus provides insight into the oldest plant symbiosis.</title>
        <authorList>
            <person name="Tisserant E."/>
            <person name="Malbreil M."/>
            <person name="Kuo A."/>
            <person name="Kohler A."/>
            <person name="Symeonidi A."/>
            <person name="Balestrini R."/>
            <person name="Charron P."/>
            <person name="Duensing N."/>
            <person name="Frei Dit Frey N."/>
            <person name="Gianinazzi-Pearson V."/>
            <person name="Gilbert L.B."/>
            <person name="Handa Y."/>
            <person name="Herr J.R."/>
            <person name="Hijri M."/>
            <person name="Koul R."/>
            <person name="Kawaguchi M."/>
            <person name="Krajinski F."/>
            <person name="Lammers P.J."/>
            <person name="Masclaux F.G."/>
            <person name="Murat C."/>
            <person name="Morin E."/>
            <person name="Ndikumana S."/>
            <person name="Pagni M."/>
            <person name="Petitpierre D."/>
            <person name="Requena N."/>
            <person name="Rosikiewicz P."/>
            <person name="Riley R."/>
            <person name="Saito K."/>
            <person name="San Clemente H."/>
            <person name="Shapiro H."/>
            <person name="van Tuinen D."/>
            <person name="Becard G."/>
            <person name="Bonfante P."/>
            <person name="Paszkowski U."/>
            <person name="Shachar-Hill Y.Y."/>
            <person name="Tuskan G.A."/>
            <person name="Young P.W."/>
            <person name="Sanders I.R."/>
            <person name="Henrissat B."/>
            <person name="Rensing S.A."/>
            <person name="Grigoriev I.V."/>
            <person name="Corradi N."/>
            <person name="Roux C."/>
            <person name="Martin F."/>
        </authorList>
    </citation>
    <scope>NUCLEOTIDE SEQUENCE [LARGE SCALE GENOMIC DNA]</scope>
    <source>
        <strain evidence="3">DAOM 181602 / DAOM 197198 / MUCL 43194</strain>
        <strain evidence="2">DAOM 197198</strain>
    </source>
</reference>
<dbReference type="EMBL" id="AUPC02000030">
    <property type="protein sequence ID" value="POG78699.1"/>
    <property type="molecule type" value="Genomic_DNA"/>
</dbReference>
<sequence length="145" mass="16514">MAQKELALMYRIGNCGLKKEVVELYNAAAKDTKHYAYIEKGNCCSQYNLGECCELGLLKVNKNPKKALKWYKEAAKQGDILALMRLGIIQENNLTLTNIQKKLKGIHTLPTSEELEEVDILIYLYVYSPSTIFCSFKKITDELND</sequence>
<protein>
    <submittedName>
        <fullName evidence="1">Uncharacterized protein</fullName>
    </submittedName>
</protein>
<dbReference type="Proteomes" id="UP000018888">
    <property type="component" value="Unassembled WGS sequence"/>
</dbReference>
<dbReference type="InterPro" id="IPR011990">
    <property type="entry name" value="TPR-like_helical_dom_sf"/>
</dbReference>
<accession>U9UPM0</accession>
<dbReference type="InterPro" id="IPR006597">
    <property type="entry name" value="Sel1-like"/>
</dbReference>
<dbReference type="AlphaFoldDB" id="U9UPM0"/>
<dbReference type="EMBL" id="KI275647">
    <property type="protein sequence ID" value="ESA22374.1"/>
    <property type="molecule type" value="Genomic_DNA"/>
</dbReference>
<dbReference type="SUPFAM" id="SSF81901">
    <property type="entry name" value="HCP-like"/>
    <property type="match status" value="1"/>
</dbReference>
<dbReference type="HOGENOM" id="CLU_1939297_0_0_1"/>
<reference evidence="2 3" key="3">
    <citation type="journal article" date="2018" name="New Phytol.">
        <title>High intraspecific genome diversity in the model arbuscular mycorrhizal symbiont Rhizophagus irregularis.</title>
        <authorList>
            <person name="Chen E.C.H."/>
            <person name="Morin E."/>
            <person name="Beaudet D."/>
            <person name="Noel J."/>
            <person name="Yildirir G."/>
            <person name="Ndikumana S."/>
            <person name="Charron P."/>
            <person name="St-Onge C."/>
            <person name="Giorgi J."/>
            <person name="Kruger M."/>
            <person name="Marton T."/>
            <person name="Ropars J."/>
            <person name="Grigoriev I.V."/>
            <person name="Hainaut M."/>
            <person name="Henrissat B."/>
            <person name="Roux C."/>
            <person name="Martin F."/>
            <person name="Corradi N."/>
        </authorList>
    </citation>
    <scope>NUCLEOTIDE SEQUENCE [LARGE SCALE GENOMIC DNA]</scope>
    <source>
        <strain evidence="3">DAOM 181602 / DAOM 197198 / MUCL 43194</strain>
        <strain evidence="2">DAOM 197198</strain>
    </source>
</reference>